<evidence type="ECO:0000256" key="1">
    <source>
        <dbReference type="ARBA" id="ARBA00007257"/>
    </source>
</evidence>
<evidence type="ECO:0000256" key="4">
    <source>
        <dbReference type="SAM" id="Phobius"/>
    </source>
</evidence>
<feature type="domain" description="SpaA-like prealbumin fold" evidence="5">
    <location>
        <begin position="152"/>
        <end position="234"/>
    </location>
</feature>
<keyword evidence="4" id="KW-0812">Transmembrane</keyword>
<protein>
    <recommendedName>
        <fullName evidence="9">Prealbumin-like fold domain-containing protein</fullName>
    </recommendedName>
</protein>
<evidence type="ECO:0000259" key="6">
    <source>
        <dbReference type="Pfam" id="PF20597"/>
    </source>
</evidence>
<dbReference type="Proteomes" id="UP000189970">
    <property type="component" value="Unassembled WGS sequence"/>
</dbReference>
<dbReference type="PANTHER" id="PTHR36108:SF13">
    <property type="entry name" value="COLOSSIN-B-RELATED"/>
    <property type="match status" value="1"/>
</dbReference>
<keyword evidence="2" id="KW-0964">Secreted</keyword>
<name>A0A1V4DH18_9ENTE</name>
<comment type="similarity">
    <text evidence="1">Belongs to the serine-aspartate repeat-containing protein (SDr) family.</text>
</comment>
<feature type="transmembrane region" description="Helical" evidence="4">
    <location>
        <begin position="353"/>
        <end position="375"/>
    </location>
</feature>
<comment type="caution">
    <text evidence="7">The sequence shown here is derived from an EMBL/GenBank/DDBJ whole genome shotgun (WGS) entry which is preliminary data.</text>
</comment>
<dbReference type="EMBL" id="MVAB01000001">
    <property type="protein sequence ID" value="OPF87827.1"/>
    <property type="molecule type" value="Genomic_DNA"/>
</dbReference>
<evidence type="ECO:0000313" key="7">
    <source>
        <dbReference type="EMBL" id="OPF87827.1"/>
    </source>
</evidence>
<evidence type="ECO:0008006" key="9">
    <source>
        <dbReference type="Google" id="ProtNLM"/>
    </source>
</evidence>
<dbReference type="NCBIfam" id="TIGR04215">
    <property type="entry name" value="choice_anch_A"/>
    <property type="match status" value="1"/>
</dbReference>
<keyword evidence="4" id="KW-0472">Membrane</keyword>
<dbReference type="InterPro" id="IPR041033">
    <property type="entry name" value="SpaA_PFL_dom_1"/>
</dbReference>
<dbReference type="InterPro" id="IPR026588">
    <property type="entry name" value="Choice_anch_A"/>
</dbReference>
<dbReference type="SUPFAM" id="SSF49478">
    <property type="entry name" value="Cna protein B-type domain"/>
    <property type="match status" value="2"/>
</dbReference>
<reference evidence="7 8" key="1">
    <citation type="submission" date="2017-02" db="EMBL/GenBank/DDBJ databases">
        <title>Vagococcus cremeus sp. nov., isolated from the small intestine of a marten, Martes flavigula.</title>
        <authorList>
            <person name="Tak E.J."/>
            <person name="Bae J.-W."/>
        </authorList>
    </citation>
    <scope>NUCLEOTIDE SEQUENCE [LARGE SCALE GENOMIC DNA]</scope>
    <source>
        <strain evidence="7 8">D7T301</strain>
    </source>
</reference>
<evidence type="ECO:0000256" key="3">
    <source>
        <dbReference type="ARBA" id="ARBA00022729"/>
    </source>
</evidence>
<dbReference type="RefSeq" id="WP_079346637.1">
    <property type="nucleotide sequence ID" value="NZ_MVAB01000001.1"/>
</dbReference>
<gene>
    <name evidence="7" type="ORF">BW731_06355</name>
</gene>
<dbReference type="PANTHER" id="PTHR36108">
    <property type="entry name" value="COLOSSIN-B-RELATED"/>
    <property type="match status" value="1"/>
</dbReference>
<keyword evidence="8" id="KW-1185">Reference proteome</keyword>
<dbReference type="AlphaFoldDB" id="A0A1V4DH18"/>
<feature type="domain" description="Choice-of-anchor A" evidence="6">
    <location>
        <begin position="15"/>
        <end position="140"/>
    </location>
</feature>
<accession>A0A1V4DH18</accession>
<keyword evidence="3" id="KW-0732">Signal</keyword>
<organism evidence="7 8">
    <name type="scientific">Vagococcus martis</name>
    <dbReference type="NCBI Taxonomy" id="1768210"/>
    <lineage>
        <taxon>Bacteria</taxon>
        <taxon>Bacillati</taxon>
        <taxon>Bacillota</taxon>
        <taxon>Bacilli</taxon>
        <taxon>Lactobacillales</taxon>
        <taxon>Enterococcaceae</taxon>
        <taxon>Vagococcus</taxon>
    </lineage>
</organism>
<feature type="domain" description="SpaA-like prealbumin fold" evidence="5">
    <location>
        <begin position="249"/>
        <end position="337"/>
    </location>
</feature>
<proteinExistence type="inferred from homology"/>
<evidence type="ECO:0000313" key="8">
    <source>
        <dbReference type="Proteomes" id="UP000189970"/>
    </source>
</evidence>
<evidence type="ECO:0000256" key="2">
    <source>
        <dbReference type="ARBA" id="ARBA00022525"/>
    </source>
</evidence>
<sequence length="376" mass="42048">MLSTIYLNSDSFKDKNIRKYVVPDSEENVIFIDINSELLEINTPFQIINPHNKVIIMNVIGENHTLNVRSKIEYNKRSNHETEDFSDANLIWNFGNSTKNLNIEAPFLGTILAPKANINVNQNLDGSIIGRNININSETHRWDPNPIFPKLGSVELIKEDAVSHELLSGAIFSLYNESGEELASNLTTNEAGIITYSGLSVGSYYFVETTAPTGYQLDNSPQRFEIKSGETSKVVRLRLGNERVSEETGSVELIKEDAVSHELLSGAIFSLYNESGEELASNLTTNEAGIIAYSGLSVGSYYFVETTAPTGYQLDNSPQRFEITSKQAVKMVVKNKKDIVYTLPRTGYTFEVISIYIGFLVLLCVSYLFFINVIFR</sequence>
<evidence type="ECO:0000259" key="5">
    <source>
        <dbReference type="Pfam" id="PF17802"/>
    </source>
</evidence>
<dbReference type="Pfam" id="PF20597">
    <property type="entry name" value="pAdhesive_15"/>
    <property type="match status" value="1"/>
</dbReference>
<keyword evidence="4" id="KW-1133">Transmembrane helix</keyword>
<dbReference type="InterPro" id="IPR013783">
    <property type="entry name" value="Ig-like_fold"/>
</dbReference>
<dbReference type="Pfam" id="PF17802">
    <property type="entry name" value="SpaA"/>
    <property type="match status" value="2"/>
</dbReference>
<dbReference type="Gene3D" id="2.60.40.10">
    <property type="entry name" value="Immunoglobulins"/>
    <property type="match status" value="2"/>
</dbReference>